<reference evidence="3" key="1">
    <citation type="submission" date="2021-01" db="EMBL/GenBank/DDBJ databases">
        <authorList>
            <person name="Corre E."/>
            <person name="Pelletier E."/>
            <person name="Niang G."/>
            <person name="Scheremetjew M."/>
            <person name="Finn R."/>
            <person name="Kale V."/>
            <person name="Holt S."/>
            <person name="Cochrane G."/>
            <person name="Meng A."/>
            <person name="Brown T."/>
            <person name="Cohen L."/>
        </authorList>
    </citation>
    <scope>NUCLEOTIDE SEQUENCE</scope>
    <source>
        <strain evidence="3">MM31A-1</strain>
    </source>
</reference>
<gene>
    <name evidence="3" type="ORF">CDEB00056_LOCUS5118</name>
</gene>
<dbReference type="AlphaFoldDB" id="A0A7S3PZ27"/>
<keyword evidence="1" id="KW-0812">Transmembrane</keyword>
<feature type="transmembrane region" description="Helical" evidence="1">
    <location>
        <begin position="232"/>
        <end position="254"/>
    </location>
</feature>
<feature type="transmembrane region" description="Helical" evidence="1">
    <location>
        <begin position="99"/>
        <end position="117"/>
    </location>
</feature>
<feature type="transmembrane region" description="Helical" evidence="1">
    <location>
        <begin position="200"/>
        <end position="220"/>
    </location>
</feature>
<name>A0A7S3PZ27_9STRA</name>
<keyword evidence="1" id="KW-1133">Transmembrane helix</keyword>
<evidence type="ECO:0000313" key="3">
    <source>
        <dbReference type="EMBL" id="CAE0460277.1"/>
    </source>
</evidence>
<keyword evidence="1" id="KW-0472">Membrane</keyword>
<keyword evidence="2" id="KW-0732">Signal</keyword>
<dbReference type="InterPro" id="IPR038770">
    <property type="entry name" value="Na+/solute_symporter_sf"/>
</dbReference>
<proteinExistence type="predicted"/>
<feature type="chain" id="PRO_5030705838" description="Sodium/bile acid cotransporter" evidence="2">
    <location>
        <begin position="25"/>
        <end position="421"/>
    </location>
</feature>
<organism evidence="3">
    <name type="scientific">Chaetoceros debilis</name>
    <dbReference type="NCBI Taxonomy" id="122233"/>
    <lineage>
        <taxon>Eukaryota</taxon>
        <taxon>Sar</taxon>
        <taxon>Stramenopiles</taxon>
        <taxon>Ochrophyta</taxon>
        <taxon>Bacillariophyta</taxon>
        <taxon>Coscinodiscophyceae</taxon>
        <taxon>Chaetocerotophycidae</taxon>
        <taxon>Chaetocerotales</taxon>
        <taxon>Chaetocerotaceae</taxon>
        <taxon>Chaetoceros</taxon>
    </lineage>
</organism>
<feature type="transmembrane region" description="Helical" evidence="1">
    <location>
        <begin position="129"/>
        <end position="149"/>
    </location>
</feature>
<dbReference type="EMBL" id="HBIO01006927">
    <property type="protein sequence ID" value="CAE0460277.1"/>
    <property type="molecule type" value="Transcribed_RNA"/>
</dbReference>
<feature type="transmembrane region" description="Helical" evidence="1">
    <location>
        <begin position="169"/>
        <end position="188"/>
    </location>
</feature>
<dbReference type="GO" id="GO:0005886">
    <property type="term" value="C:plasma membrane"/>
    <property type="evidence" value="ECO:0007669"/>
    <property type="project" value="TreeGrafter"/>
</dbReference>
<sequence length="421" mass="45341">MRQSLRKPLLLAFTLLLSIASCHAWSVPKDRSIIQQTRSVDSLYQNHGPACLDLDRSERETISTLSPSSLQMNSISAGGSKDDSVPLGRKIRAFTQKNSFLLGMATAVMFAKLFPSLGVNGGVMKPELFIGKFGVTMIFLLSGVSLELSELKSAVANIKLNGMVQAGSFLAWPFLVGVPLTTALKKLLPNFLPKALMEGILILTCLPTTVNMCVLLTGAAGGNVAASLANAVMGNMMGIFVTPALLMYFFGTAIELPFLNMVLKLCNKVLVPVAVGQVLRATPAKHFFVNNKKAFKSLQEFILIGLVWNAFCNAFTKGLGIEFSHGLFLLGLLSSLHLGSFAVLYKLFKSKLVNFSNADAIAATYCTSHKTLAFGLPLLNTIFEGNPNLAAYCAPVMFIHPLQLLLGSLIASKIKEESEDA</sequence>
<feature type="transmembrane region" description="Helical" evidence="1">
    <location>
        <begin position="327"/>
        <end position="348"/>
    </location>
</feature>
<dbReference type="PANTHER" id="PTHR18640:SF5">
    <property type="entry name" value="SODIUM_BILE ACID COTRANSPORTER 7"/>
    <property type="match status" value="1"/>
</dbReference>
<dbReference type="PROSITE" id="PS51257">
    <property type="entry name" value="PROKAR_LIPOPROTEIN"/>
    <property type="match status" value="1"/>
</dbReference>
<dbReference type="Pfam" id="PF13593">
    <property type="entry name" value="SBF_like"/>
    <property type="match status" value="1"/>
</dbReference>
<feature type="signal peptide" evidence="2">
    <location>
        <begin position="1"/>
        <end position="24"/>
    </location>
</feature>
<dbReference type="Gene3D" id="1.20.1530.20">
    <property type="match status" value="1"/>
</dbReference>
<evidence type="ECO:0000256" key="1">
    <source>
        <dbReference type="SAM" id="Phobius"/>
    </source>
</evidence>
<dbReference type="InterPro" id="IPR016833">
    <property type="entry name" value="Put_Na-Bile_cotransptr"/>
</dbReference>
<protein>
    <recommendedName>
        <fullName evidence="4">Sodium/bile acid cotransporter</fullName>
    </recommendedName>
</protein>
<accession>A0A7S3PZ27</accession>
<evidence type="ECO:0008006" key="4">
    <source>
        <dbReference type="Google" id="ProtNLM"/>
    </source>
</evidence>
<dbReference type="PANTHER" id="PTHR18640">
    <property type="entry name" value="SOLUTE CARRIER FAMILY 10 MEMBER 7"/>
    <property type="match status" value="1"/>
</dbReference>
<evidence type="ECO:0000256" key="2">
    <source>
        <dbReference type="SAM" id="SignalP"/>
    </source>
</evidence>